<evidence type="ECO:0000313" key="1">
    <source>
        <dbReference type="EMBL" id="MDQ0567699.1"/>
    </source>
</evidence>
<dbReference type="InterPro" id="IPR014942">
    <property type="entry name" value="AbiEii"/>
</dbReference>
<name>A0ABU0NE25_9MOLU</name>
<sequence length="337" mass="40355">MNKFYIKSSEELETILVNTANEIEMHPAVVEKDYWVSFLLDYIFNKNKYSNFFTFKGGTSLSKCFNVIKRFSEDIDLILDWTLLGYETDQPYIEWTISGQSKFNTEMNKNTGVFLKEYFIKTLENDLKDFNLKFCIDKNDENTILCEYPNFFESDYLTQKIKLEIGCIATTTPFKDIEVSTIIDEVYPNLFREKSIIRVIDPERTFWEKALILHSVCNKPEDKTFNTRYARHYYDLYCLANSPYKDKALQNIKLLKEVTEFKKKFYWIKYANYDEVLENKKLKLIPSEFRIEQIRKDYIDMRTMFYGEIIEFDKILETLKNLEKEINDKLSKENVLN</sequence>
<evidence type="ECO:0000313" key="2">
    <source>
        <dbReference type="Proteomes" id="UP001236620"/>
    </source>
</evidence>
<reference evidence="1" key="1">
    <citation type="submission" date="2023-07" db="EMBL/GenBank/DDBJ databases">
        <title>Genomic Encyclopedia of Type Strains, Phase IV (KMG-IV): sequencing the most valuable type-strain genomes for metagenomic binning, comparative biology and taxonomic classification.</title>
        <authorList>
            <person name="Goeker M."/>
        </authorList>
    </citation>
    <scope>NUCLEOTIDE SEQUENCE [LARGE SCALE GENOMIC DNA]</scope>
    <source>
        <strain evidence="1">DSM 22019</strain>
    </source>
</reference>
<protein>
    <submittedName>
        <fullName evidence="1">Nucleotidyltransferase component of viral defense system</fullName>
    </submittedName>
</protein>
<dbReference type="Gene3D" id="3.10.450.620">
    <property type="entry name" value="JHP933, nucleotidyltransferase-like core domain"/>
    <property type="match status" value="1"/>
</dbReference>
<accession>A0ABU0NE25</accession>
<dbReference type="Pfam" id="PF08843">
    <property type="entry name" value="AbiEii"/>
    <property type="match status" value="1"/>
</dbReference>
<dbReference type="EMBL" id="JAUSWP010000002">
    <property type="protein sequence ID" value="MDQ0567699.1"/>
    <property type="molecule type" value="Genomic_DNA"/>
</dbReference>
<proteinExistence type="predicted"/>
<organism evidence="1 2">
    <name type="scientific">Mycoplasma yeatsii</name>
    <dbReference type="NCBI Taxonomy" id="51365"/>
    <lineage>
        <taxon>Bacteria</taxon>
        <taxon>Bacillati</taxon>
        <taxon>Mycoplasmatota</taxon>
        <taxon>Mollicutes</taxon>
        <taxon>Mycoplasmataceae</taxon>
        <taxon>Mycoplasma</taxon>
    </lineage>
</organism>
<dbReference type="RefSeq" id="WP_307444584.1">
    <property type="nucleotide sequence ID" value="NZ_JAUSWP010000002.1"/>
</dbReference>
<comment type="caution">
    <text evidence="1">The sequence shown here is derived from an EMBL/GenBank/DDBJ whole genome shotgun (WGS) entry which is preliminary data.</text>
</comment>
<gene>
    <name evidence="1" type="ORF">J2Z63_000342</name>
</gene>
<dbReference type="Proteomes" id="UP001236620">
    <property type="component" value="Unassembled WGS sequence"/>
</dbReference>
<keyword evidence="2" id="KW-1185">Reference proteome</keyword>